<protein>
    <submittedName>
        <fullName evidence="2">Uncharacterized protein</fullName>
    </submittedName>
</protein>
<feature type="compositionally biased region" description="Basic and acidic residues" evidence="1">
    <location>
        <begin position="52"/>
        <end position="72"/>
    </location>
</feature>
<dbReference type="Proteomes" id="UP000324632">
    <property type="component" value="Chromosome 19"/>
</dbReference>
<proteinExistence type="predicted"/>
<gene>
    <name evidence="2" type="ORF">E1301_Tti024059</name>
</gene>
<feature type="region of interest" description="Disordered" evidence="1">
    <location>
        <begin position="1"/>
        <end position="33"/>
    </location>
</feature>
<evidence type="ECO:0000256" key="1">
    <source>
        <dbReference type="SAM" id="MobiDB-lite"/>
    </source>
</evidence>
<dbReference type="EMBL" id="SOYY01000019">
    <property type="protein sequence ID" value="KAA0707512.1"/>
    <property type="molecule type" value="Genomic_DNA"/>
</dbReference>
<dbReference type="AlphaFoldDB" id="A0A5A9NC05"/>
<accession>A0A5A9NC05</accession>
<organism evidence="2 3">
    <name type="scientific">Triplophysa tibetana</name>
    <dbReference type="NCBI Taxonomy" id="1572043"/>
    <lineage>
        <taxon>Eukaryota</taxon>
        <taxon>Metazoa</taxon>
        <taxon>Chordata</taxon>
        <taxon>Craniata</taxon>
        <taxon>Vertebrata</taxon>
        <taxon>Euteleostomi</taxon>
        <taxon>Actinopterygii</taxon>
        <taxon>Neopterygii</taxon>
        <taxon>Teleostei</taxon>
        <taxon>Ostariophysi</taxon>
        <taxon>Cypriniformes</taxon>
        <taxon>Nemacheilidae</taxon>
        <taxon>Triplophysa</taxon>
    </lineage>
</organism>
<feature type="region of interest" description="Disordered" evidence="1">
    <location>
        <begin position="52"/>
        <end position="94"/>
    </location>
</feature>
<keyword evidence="3" id="KW-1185">Reference proteome</keyword>
<comment type="caution">
    <text evidence="2">The sequence shown here is derived from an EMBL/GenBank/DDBJ whole genome shotgun (WGS) entry which is preliminary data.</text>
</comment>
<reference evidence="2 3" key="1">
    <citation type="journal article" date="2019" name="Mol. Ecol. Resour.">
        <title>Chromosome-level genome assembly of Triplophysa tibetana, a fish adapted to the harsh high-altitude environment of the Tibetan Plateau.</title>
        <authorList>
            <person name="Yang X."/>
            <person name="Liu H."/>
            <person name="Ma Z."/>
            <person name="Zou Y."/>
            <person name="Zou M."/>
            <person name="Mao Y."/>
            <person name="Li X."/>
            <person name="Wang H."/>
            <person name="Chen T."/>
            <person name="Wang W."/>
            <person name="Yang R."/>
        </authorList>
    </citation>
    <scope>NUCLEOTIDE SEQUENCE [LARGE SCALE GENOMIC DNA]</scope>
    <source>
        <strain evidence="2">TTIB1903HZAU</strain>
        <tissue evidence="2">Muscle</tissue>
    </source>
</reference>
<feature type="compositionally biased region" description="Polar residues" evidence="1">
    <location>
        <begin position="74"/>
        <end position="94"/>
    </location>
</feature>
<sequence>MNGNEQAGRRRDREALTGQRGTARPAPLHQSWRTELQLSCEGDDLADSYIAREELDVHKEPQRASPNKDHLDTLFSSKSATQRSLTLNKQSHRA</sequence>
<evidence type="ECO:0000313" key="2">
    <source>
        <dbReference type="EMBL" id="KAA0707512.1"/>
    </source>
</evidence>
<name>A0A5A9NC05_9TELE</name>
<evidence type="ECO:0000313" key="3">
    <source>
        <dbReference type="Proteomes" id="UP000324632"/>
    </source>
</evidence>